<evidence type="ECO:0000256" key="6">
    <source>
        <dbReference type="ARBA" id="ARBA00022989"/>
    </source>
</evidence>
<dbReference type="EMBL" id="AP018042">
    <property type="protein sequence ID" value="BAX79248.1"/>
    <property type="molecule type" value="Genomic_DNA"/>
</dbReference>
<keyword evidence="3" id="KW-1003">Cell membrane</keyword>
<dbReference type="InterPro" id="IPR036259">
    <property type="entry name" value="MFS_trans_sf"/>
</dbReference>
<dbReference type="PANTHER" id="PTHR23517">
    <property type="entry name" value="RESISTANCE PROTEIN MDTM, PUTATIVE-RELATED-RELATED"/>
    <property type="match status" value="1"/>
</dbReference>
<protein>
    <submittedName>
        <fullName evidence="11">Symporter</fullName>
    </submittedName>
</protein>
<dbReference type="PROSITE" id="PS50850">
    <property type="entry name" value="MFS"/>
    <property type="match status" value="1"/>
</dbReference>
<feature type="transmembrane region" description="Helical" evidence="9">
    <location>
        <begin position="46"/>
        <end position="66"/>
    </location>
</feature>
<evidence type="ECO:0000256" key="3">
    <source>
        <dbReference type="ARBA" id="ARBA00022475"/>
    </source>
</evidence>
<reference evidence="11 12" key="1">
    <citation type="journal article" date="2018" name="Mar. Genomics">
        <title>Complete genome sequence of Marinifilaceae bacterium strain SPP2, isolated from the Antarctic marine sediment.</title>
        <authorList>
            <person name="Watanabe M."/>
            <person name="Kojima H."/>
            <person name="Fukui M."/>
        </authorList>
    </citation>
    <scope>NUCLEOTIDE SEQUENCE [LARGE SCALE GENOMIC DNA]</scope>
    <source>
        <strain evidence="11 12">SPP2</strain>
    </source>
</reference>
<feature type="transmembrane region" description="Helical" evidence="9">
    <location>
        <begin position="455"/>
        <end position="475"/>
    </location>
</feature>
<gene>
    <name evidence="11" type="ORF">ALGA_0859</name>
</gene>
<dbReference type="OrthoDB" id="9772725at2"/>
<dbReference type="InterPro" id="IPR005279">
    <property type="entry name" value="Dipep/tripep_permease"/>
</dbReference>
<evidence type="ECO:0000313" key="12">
    <source>
        <dbReference type="Proteomes" id="UP000218267"/>
    </source>
</evidence>
<evidence type="ECO:0000256" key="9">
    <source>
        <dbReference type="SAM" id="Phobius"/>
    </source>
</evidence>
<comment type="subcellular location">
    <subcellularLocation>
        <location evidence="1">Cell membrane</location>
        <topology evidence="1">Multi-pass membrane protein</topology>
    </subcellularLocation>
    <subcellularLocation>
        <location evidence="8">Membrane</location>
        <topology evidence="8">Multi-pass membrane protein</topology>
    </subcellularLocation>
</comment>
<feature type="transmembrane region" description="Helical" evidence="9">
    <location>
        <begin position="21"/>
        <end position="40"/>
    </location>
</feature>
<feature type="transmembrane region" description="Helical" evidence="9">
    <location>
        <begin position="481"/>
        <end position="502"/>
    </location>
</feature>
<dbReference type="AlphaFoldDB" id="A0A1Y1CFV8"/>
<dbReference type="PROSITE" id="PS01023">
    <property type="entry name" value="PTR2_2"/>
    <property type="match status" value="1"/>
</dbReference>
<dbReference type="GO" id="GO:1904680">
    <property type="term" value="F:peptide transmembrane transporter activity"/>
    <property type="evidence" value="ECO:0007669"/>
    <property type="project" value="InterPro"/>
</dbReference>
<reference evidence="12" key="2">
    <citation type="journal article" date="2020" name="Antonie Van Leeuwenhoek">
        <title>Labilibaculum antarcticum sp. nov., a novel facultative anaerobic, psychrotorelant bacterium isolated from marine sediment of Antarctica.</title>
        <authorList>
            <person name="Watanabe M."/>
            <person name="Kojima H."/>
            <person name="Fukui M."/>
        </authorList>
    </citation>
    <scope>NUCLEOTIDE SEQUENCE [LARGE SCALE GENOMIC DNA]</scope>
    <source>
        <strain evidence="12">SPP2</strain>
    </source>
</reference>
<dbReference type="RefSeq" id="WP_096428172.1">
    <property type="nucleotide sequence ID" value="NZ_AP018042.1"/>
</dbReference>
<comment type="similarity">
    <text evidence="8">Belongs to the major facilitator superfamily. Proton-dependent oligopeptide transporter (POT/PTR) (TC 2.A.17) family.</text>
</comment>
<feature type="transmembrane region" description="Helical" evidence="9">
    <location>
        <begin position="343"/>
        <end position="361"/>
    </location>
</feature>
<dbReference type="KEGG" id="mbas:ALGA_0859"/>
<feature type="domain" description="Major facilitator superfamily (MFS) profile" evidence="10">
    <location>
        <begin position="1"/>
        <end position="257"/>
    </location>
</feature>
<dbReference type="Proteomes" id="UP000218267">
    <property type="component" value="Chromosome"/>
</dbReference>
<dbReference type="GO" id="GO:0006857">
    <property type="term" value="P:oligopeptide transport"/>
    <property type="evidence" value="ECO:0007669"/>
    <property type="project" value="InterPro"/>
</dbReference>
<dbReference type="InterPro" id="IPR020846">
    <property type="entry name" value="MFS_dom"/>
</dbReference>
<proteinExistence type="inferred from homology"/>
<evidence type="ECO:0000256" key="5">
    <source>
        <dbReference type="ARBA" id="ARBA00022856"/>
    </source>
</evidence>
<keyword evidence="5" id="KW-0571">Peptide transport</keyword>
<feature type="transmembrane region" description="Helical" evidence="9">
    <location>
        <begin position="373"/>
        <end position="394"/>
    </location>
</feature>
<evidence type="ECO:0000256" key="2">
    <source>
        <dbReference type="ARBA" id="ARBA00022448"/>
    </source>
</evidence>
<keyword evidence="12" id="KW-1185">Reference proteome</keyword>
<evidence type="ECO:0000256" key="1">
    <source>
        <dbReference type="ARBA" id="ARBA00004651"/>
    </source>
</evidence>
<evidence type="ECO:0000313" key="11">
    <source>
        <dbReference type="EMBL" id="BAX79248.1"/>
    </source>
</evidence>
<feature type="transmembrane region" description="Helical" evidence="9">
    <location>
        <begin position="78"/>
        <end position="96"/>
    </location>
</feature>
<dbReference type="GO" id="GO:0005886">
    <property type="term" value="C:plasma membrane"/>
    <property type="evidence" value="ECO:0007669"/>
    <property type="project" value="UniProtKB-SubCell"/>
</dbReference>
<dbReference type="Gene3D" id="1.20.1250.20">
    <property type="entry name" value="MFS general substrate transporter like domains"/>
    <property type="match status" value="2"/>
</dbReference>
<evidence type="ECO:0000256" key="4">
    <source>
        <dbReference type="ARBA" id="ARBA00022692"/>
    </source>
</evidence>
<keyword evidence="5" id="KW-0653">Protein transport</keyword>
<dbReference type="CDD" id="cd17346">
    <property type="entry name" value="MFS_DtpA_like"/>
    <property type="match status" value="1"/>
</dbReference>
<dbReference type="SUPFAM" id="SSF103473">
    <property type="entry name" value="MFS general substrate transporter"/>
    <property type="match status" value="1"/>
</dbReference>
<dbReference type="Pfam" id="PF00854">
    <property type="entry name" value="PTR2"/>
    <property type="match status" value="2"/>
</dbReference>
<keyword evidence="2 8" id="KW-0813">Transport</keyword>
<sequence>MFKGHPKGLIPAALANMGERFGFYTMMAILVLFLQAKFNLDGANAGIIYSIFYFSIYILALVGGVIADKINNFKGTILTGLVMMAAGYVILAIPTPTPVASVPFYLTITLIGLFVIAFGNGLFKGNLQALVGQMYDSPEYEKLRDSGFSLFYMFINVGGIFAPIAAIVMRNWWLGKNQLQYDASLPEYCHSFINGNISDASMATFQEFADKASGAPVADLAEFANRYLNVFNTGFHYAFGTAIFAMVISILVFIKNKKQFPNPKGSEEAAKGSGYTKEEVKMEAKEIKQRMYALLAVFSVVIFFWFSFHQNGLTLTLFAKDYTLLQIGSWDFSVEIFQSMNPIFVVGLTPILVGIFGWLRARGMEPSTPKKIAIGMGIACLAFVVMMLGSFGLPLWETITPSAGGTPLMDSQRVAPYLLLGTYFILTVAELFISPMGISFVSKVAPPQYQGLMQGGWLGATALGNGLLWIGAVLYQTIPVWMTWSIFVIATAISMFTIIFMVKWLERVSK</sequence>
<evidence type="ECO:0000259" key="10">
    <source>
        <dbReference type="PROSITE" id="PS50850"/>
    </source>
</evidence>
<evidence type="ECO:0000256" key="8">
    <source>
        <dbReference type="RuleBase" id="RU003755"/>
    </source>
</evidence>
<feature type="transmembrane region" description="Helical" evidence="9">
    <location>
        <begin position="102"/>
        <end position="123"/>
    </location>
</feature>
<feature type="transmembrane region" description="Helical" evidence="9">
    <location>
        <begin position="150"/>
        <end position="169"/>
    </location>
</feature>
<evidence type="ECO:0000256" key="7">
    <source>
        <dbReference type="ARBA" id="ARBA00023136"/>
    </source>
</evidence>
<feature type="transmembrane region" description="Helical" evidence="9">
    <location>
        <begin position="291"/>
        <end position="308"/>
    </location>
</feature>
<keyword evidence="7 9" id="KW-0472">Membrane</keyword>
<feature type="transmembrane region" description="Helical" evidence="9">
    <location>
        <begin position="235"/>
        <end position="254"/>
    </location>
</feature>
<name>A0A1Y1CFV8_9BACT</name>
<feature type="transmembrane region" description="Helical" evidence="9">
    <location>
        <begin position="414"/>
        <end position="434"/>
    </location>
</feature>
<dbReference type="InterPro" id="IPR050171">
    <property type="entry name" value="MFS_Transporters"/>
</dbReference>
<dbReference type="InterPro" id="IPR000109">
    <property type="entry name" value="POT_fam"/>
</dbReference>
<keyword evidence="6 9" id="KW-1133">Transmembrane helix</keyword>
<dbReference type="InterPro" id="IPR018456">
    <property type="entry name" value="PTR2_symporter_CS"/>
</dbReference>
<dbReference type="PANTHER" id="PTHR23517:SF15">
    <property type="entry name" value="PROTON-DEPENDENT OLIGOPEPTIDE FAMILY TRANSPORT PROTEIN"/>
    <property type="match status" value="1"/>
</dbReference>
<organism evidence="11 12">
    <name type="scientific">Labilibaculum antarcticum</name>
    <dbReference type="NCBI Taxonomy" id="1717717"/>
    <lineage>
        <taxon>Bacteria</taxon>
        <taxon>Pseudomonadati</taxon>
        <taxon>Bacteroidota</taxon>
        <taxon>Bacteroidia</taxon>
        <taxon>Marinilabiliales</taxon>
        <taxon>Marinifilaceae</taxon>
        <taxon>Labilibaculum</taxon>
    </lineage>
</organism>
<accession>A0A1Y1CFV8</accession>
<keyword evidence="4 8" id="KW-0812">Transmembrane</keyword>